<gene>
    <name evidence="1" type="ORF">TUM4630_27520</name>
</gene>
<comment type="caution">
    <text evidence="1">The sequence shown here is derived from an EMBL/GenBank/DDBJ whole genome shotgun (WGS) entry which is preliminary data.</text>
</comment>
<dbReference type="Pfam" id="PF05742">
    <property type="entry name" value="TANGO2"/>
    <property type="match status" value="1"/>
</dbReference>
<sequence>MCILFVALGVHPDHPVIICANRDEFHVRPTEPAHLWPGEHHVLAGKDLQAGGSWLGINQQGDIAALTNIRAPEQLHTDSRSRGELVIKALNEPSRITHDWLSEHHQRYNPFNLLFGHRDQLYCYHSLDNSLKQLTPGFHAISNGALDDIWPKMAKGTRALEQQLSQTTPPNIDALLAIMTDQSQAQDSELPQTGIALEWERLLSSIYIKHPEYGTRSTSIILQDNQGNSEFIEVRYDGKGRNLGRQRFTLNPEITA</sequence>
<dbReference type="Proteomes" id="UP000761574">
    <property type="component" value="Unassembled WGS sequence"/>
</dbReference>
<dbReference type="PANTHER" id="PTHR17985:SF8">
    <property type="entry name" value="TRANSPORT AND GOLGI ORGANIZATION PROTEIN 2 HOMOLOG"/>
    <property type="match status" value="1"/>
</dbReference>
<dbReference type="PANTHER" id="PTHR17985">
    <property type="entry name" value="SER/THR-RICH PROTEIN T10 IN DGCR REGION"/>
    <property type="match status" value="1"/>
</dbReference>
<dbReference type="RefSeq" id="WP_119979300.1">
    <property type="nucleotide sequence ID" value="NZ_BPFB01000036.1"/>
</dbReference>
<evidence type="ECO:0000313" key="2">
    <source>
        <dbReference type="Proteomes" id="UP000761574"/>
    </source>
</evidence>
<evidence type="ECO:0008006" key="3">
    <source>
        <dbReference type="Google" id="ProtNLM"/>
    </source>
</evidence>
<dbReference type="InterPro" id="IPR008551">
    <property type="entry name" value="TANGO2"/>
</dbReference>
<protein>
    <recommendedName>
        <fullName evidence="3">NRDE family protein</fullName>
    </recommendedName>
</protein>
<accession>A0ABQ4PMF6</accession>
<reference evidence="1 2" key="1">
    <citation type="submission" date="2021-05" db="EMBL/GenBank/DDBJ databases">
        <title>Molecular characterization for Shewanella algae harboring chromosomal blaOXA-55-like strains isolated from clinical and environment sample.</title>
        <authorList>
            <person name="Ohama Y."/>
            <person name="Aoki K."/>
            <person name="Harada S."/>
            <person name="Moriya K."/>
            <person name="Ishii Y."/>
            <person name="Tateda K."/>
        </authorList>
    </citation>
    <scope>NUCLEOTIDE SEQUENCE [LARGE SCALE GENOMIC DNA]</scope>
    <source>
        <strain evidence="1 2">LMG 23746</strain>
    </source>
</reference>
<evidence type="ECO:0000313" key="1">
    <source>
        <dbReference type="EMBL" id="GIU49271.1"/>
    </source>
</evidence>
<name>A0ABQ4PMF6_9GAMM</name>
<proteinExistence type="predicted"/>
<keyword evidence="2" id="KW-1185">Reference proteome</keyword>
<organism evidence="1 2">
    <name type="scientific">Shewanella algidipiscicola</name>
    <dbReference type="NCBI Taxonomy" id="614070"/>
    <lineage>
        <taxon>Bacteria</taxon>
        <taxon>Pseudomonadati</taxon>
        <taxon>Pseudomonadota</taxon>
        <taxon>Gammaproteobacteria</taxon>
        <taxon>Alteromonadales</taxon>
        <taxon>Shewanellaceae</taxon>
        <taxon>Shewanella</taxon>
    </lineage>
</organism>
<dbReference type="EMBL" id="BPFB01000036">
    <property type="protein sequence ID" value="GIU49271.1"/>
    <property type="molecule type" value="Genomic_DNA"/>
</dbReference>